<comment type="subcellular location">
    <subcellularLocation>
        <location evidence="1">Membrane</location>
        <topology evidence="1">Multi-pass membrane protein</topology>
    </subcellularLocation>
</comment>
<evidence type="ECO:0000313" key="13">
    <source>
        <dbReference type="EMBL" id="CCW19713.1"/>
    </source>
</evidence>
<evidence type="ECO:0000256" key="9">
    <source>
        <dbReference type="ARBA" id="ARBA00023012"/>
    </source>
</evidence>
<dbReference type="GO" id="GO:0016020">
    <property type="term" value="C:membrane"/>
    <property type="evidence" value="ECO:0007669"/>
    <property type="project" value="UniProtKB-SubCell"/>
</dbReference>
<feature type="transmembrane region" description="Helical" evidence="11">
    <location>
        <begin position="49"/>
        <end position="81"/>
    </location>
</feature>
<evidence type="ECO:0000256" key="10">
    <source>
        <dbReference type="ARBA" id="ARBA00023136"/>
    </source>
</evidence>
<evidence type="ECO:0000256" key="7">
    <source>
        <dbReference type="ARBA" id="ARBA00022840"/>
    </source>
</evidence>
<keyword evidence="4 11" id="KW-0812">Transmembrane</keyword>
<name>N1MWT0_9SPHN</name>
<accession>N1MWT0</accession>
<gene>
    <name evidence="13" type="ORF">EBBID32_40830</name>
</gene>
<dbReference type="AlphaFoldDB" id="N1MWT0"/>
<dbReference type="Gene3D" id="1.20.120.620">
    <property type="entry name" value="Backbone structure of the membrane domain of e. Coli histidine kinase receptor kdpd"/>
    <property type="match status" value="1"/>
</dbReference>
<keyword evidence="5" id="KW-0547">Nucleotide-binding</keyword>
<keyword evidence="8 11" id="KW-1133">Transmembrane helix</keyword>
<reference evidence="13 14" key="1">
    <citation type="submission" date="2013-03" db="EMBL/GenBank/DDBJ databases">
        <authorList>
            <person name="Le V."/>
        </authorList>
    </citation>
    <scope>NUCLEOTIDE SEQUENCE [LARGE SCALE GENOMIC DNA]</scope>
    <source>
        <strain evidence="13 14">BiD32</strain>
    </source>
</reference>
<dbReference type="GO" id="GO:0016301">
    <property type="term" value="F:kinase activity"/>
    <property type="evidence" value="ECO:0007669"/>
    <property type="project" value="UniProtKB-KW"/>
</dbReference>
<dbReference type="InterPro" id="IPR038318">
    <property type="entry name" value="KdpD_sf"/>
</dbReference>
<keyword evidence="3" id="KW-0808">Transferase</keyword>
<dbReference type="Pfam" id="PF13493">
    <property type="entry name" value="DUF4118"/>
    <property type="match status" value="1"/>
</dbReference>
<evidence type="ECO:0000313" key="14">
    <source>
        <dbReference type="Proteomes" id="UP000013201"/>
    </source>
</evidence>
<organism evidence="13 14">
    <name type="scientific">Sphingobium indicum BiD32</name>
    <dbReference type="NCBI Taxonomy" id="1301087"/>
    <lineage>
        <taxon>Bacteria</taxon>
        <taxon>Pseudomonadati</taxon>
        <taxon>Pseudomonadota</taxon>
        <taxon>Alphaproteobacteria</taxon>
        <taxon>Sphingomonadales</taxon>
        <taxon>Sphingomonadaceae</taxon>
        <taxon>Sphingobium</taxon>
    </lineage>
</organism>
<keyword evidence="2" id="KW-0597">Phosphoprotein</keyword>
<protein>
    <submittedName>
        <fullName evidence="13">Periplasmic sensor signal transduction histidine kinase</fullName>
    </submittedName>
</protein>
<keyword evidence="10 11" id="KW-0472">Membrane</keyword>
<keyword evidence="14" id="KW-1185">Reference proteome</keyword>
<dbReference type="InterPro" id="IPR025201">
    <property type="entry name" value="KdpD_TM"/>
</dbReference>
<evidence type="ECO:0000256" key="3">
    <source>
        <dbReference type="ARBA" id="ARBA00022679"/>
    </source>
</evidence>
<evidence type="ECO:0000256" key="11">
    <source>
        <dbReference type="SAM" id="Phobius"/>
    </source>
</evidence>
<evidence type="ECO:0000256" key="1">
    <source>
        <dbReference type="ARBA" id="ARBA00004141"/>
    </source>
</evidence>
<feature type="transmembrane region" description="Helical" evidence="11">
    <location>
        <begin position="20"/>
        <end position="42"/>
    </location>
</feature>
<dbReference type="Proteomes" id="UP000013201">
    <property type="component" value="Unassembled WGS sequence"/>
</dbReference>
<evidence type="ECO:0000256" key="6">
    <source>
        <dbReference type="ARBA" id="ARBA00022777"/>
    </source>
</evidence>
<feature type="domain" description="Sensor protein KdpD transmembrane" evidence="12">
    <location>
        <begin position="27"/>
        <end position="130"/>
    </location>
</feature>
<evidence type="ECO:0000256" key="4">
    <source>
        <dbReference type="ARBA" id="ARBA00022692"/>
    </source>
</evidence>
<keyword evidence="7" id="KW-0067">ATP-binding</keyword>
<feature type="transmembrane region" description="Helical" evidence="11">
    <location>
        <begin position="101"/>
        <end position="121"/>
    </location>
</feature>
<evidence type="ECO:0000256" key="8">
    <source>
        <dbReference type="ARBA" id="ARBA00022989"/>
    </source>
</evidence>
<keyword evidence="9" id="KW-0902">Two-component regulatory system</keyword>
<reference evidence="14" key="2">
    <citation type="submission" date="2013-04" db="EMBL/GenBank/DDBJ databases">
        <title>Bisphenol A degrading Sphingobium sp. strain BiD32.</title>
        <authorList>
            <person name="Nielsen J.L."/>
            <person name="Zhou N.A."/>
            <person name="Kjeldal H."/>
        </authorList>
    </citation>
    <scope>NUCLEOTIDE SEQUENCE [LARGE SCALE GENOMIC DNA]</scope>
    <source>
        <strain evidence="14">BiD32</strain>
    </source>
</reference>
<dbReference type="GO" id="GO:0000160">
    <property type="term" value="P:phosphorelay signal transduction system"/>
    <property type="evidence" value="ECO:0007669"/>
    <property type="project" value="UniProtKB-KW"/>
</dbReference>
<evidence type="ECO:0000256" key="2">
    <source>
        <dbReference type="ARBA" id="ARBA00022553"/>
    </source>
</evidence>
<proteinExistence type="predicted"/>
<evidence type="ECO:0000256" key="5">
    <source>
        <dbReference type="ARBA" id="ARBA00022741"/>
    </source>
</evidence>
<dbReference type="EMBL" id="CAVK010000223">
    <property type="protein sequence ID" value="CCW19713.1"/>
    <property type="molecule type" value="Genomic_DNA"/>
</dbReference>
<sequence>MTTNNRKKVPGSRFGRINLVSTWRISAVAFVILLSWFAAVMVKPAFGQVAAALLFVLGVVTAGAIGGLVAALVAATAAFLLYNFYLAEPVLSFRIATGRDIVPFLLFTLCALVAGILAGSLRDHAKAAEHSKSQLASLLCSAGRCNQPFASPICAPL</sequence>
<dbReference type="GO" id="GO:0005524">
    <property type="term" value="F:ATP binding"/>
    <property type="evidence" value="ECO:0007669"/>
    <property type="project" value="UniProtKB-KW"/>
</dbReference>
<evidence type="ECO:0000259" key="12">
    <source>
        <dbReference type="Pfam" id="PF13493"/>
    </source>
</evidence>
<keyword evidence="6 13" id="KW-0418">Kinase</keyword>
<comment type="caution">
    <text evidence="13">The sequence shown here is derived from an EMBL/GenBank/DDBJ whole genome shotgun (WGS) entry which is preliminary data.</text>
</comment>